<keyword evidence="3 10" id="KW-0436">Ligase</keyword>
<gene>
    <name evidence="10" type="primary">purD</name>
    <name evidence="13" type="ORF">SAMN05421855_101813</name>
</gene>
<dbReference type="InterPro" id="IPR020562">
    <property type="entry name" value="PRibGlycinamide_synth_N"/>
</dbReference>
<dbReference type="InterPro" id="IPR013815">
    <property type="entry name" value="ATP_grasp_subdomain_1"/>
</dbReference>
<evidence type="ECO:0000256" key="10">
    <source>
        <dbReference type="HAMAP-Rule" id="MF_00138"/>
    </source>
</evidence>
<dbReference type="SUPFAM" id="SSF56059">
    <property type="entry name" value="Glutathione synthetase ATP-binding domain-like"/>
    <property type="match status" value="1"/>
</dbReference>
<evidence type="ECO:0000256" key="8">
    <source>
        <dbReference type="ARBA" id="ARBA00042242"/>
    </source>
</evidence>
<evidence type="ECO:0000256" key="6">
    <source>
        <dbReference type="ARBA" id="ARBA00022840"/>
    </source>
</evidence>
<dbReference type="Gene3D" id="3.90.600.10">
    <property type="entry name" value="Phosphoribosylglycinamide synthetase, C-terminal domain"/>
    <property type="match status" value="1"/>
</dbReference>
<comment type="similarity">
    <text evidence="7 10">Belongs to the GARS family.</text>
</comment>
<dbReference type="PANTHER" id="PTHR43472">
    <property type="entry name" value="PHOSPHORIBOSYLAMINE--GLYCINE LIGASE"/>
    <property type="match status" value="1"/>
</dbReference>
<evidence type="ECO:0000313" key="13">
    <source>
        <dbReference type="EMBL" id="SDE47527.1"/>
    </source>
</evidence>
<evidence type="ECO:0000256" key="1">
    <source>
        <dbReference type="ARBA" id="ARBA00005174"/>
    </source>
</evidence>
<evidence type="ECO:0000256" key="2">
    <source>
        <dbReference type="ARBA" id="ARBA00013255"/>
    </source>
</evidence>
<dbReference type="HAMAP" id="MF_00138">
    <property type="entry name" value="GARS"/>
    <property type="match status" value="1"/>
</dbReference>
<dbReference type="InterPro" id="IPR020561">
    <property type="entry name" value="PRibGlycinamid_synth_ATP-grasp"/>
</dbReference>
<dbReference type="Proteomes" id="UP000199321">
    <property type="component" value="Unassembled WGS sequence"/>
</dbReference>
<dbReference type="InterPro" id="IPR011761">
    <property type="entry name" value="ATP-grasp"/>
</dbReference>
<dbReference type="RefSeq" id="WP_093140809.1">
    <property type="nucleotide sequence ID" value="NZ_BMWO01000001.1"/>
</dbReference>
<accession>A0A1G7D7N6</accession>
<dbReference type="Gene3D" id="3.30.1490.20">
    <property type="entry name" value="ATP-grasp fold, A domain"/>
    <property type="match status" value="1"/>
</dbReference>
<dbReference type="InterPro" id="IPR020560">
    <property type="entry name" value="PRibGlycinamide_synth_C-dom"/>
</dbReference>
<dbReference type="NCBIfam" id="TIGR00877">
    <property type="entry name" value="purD"/>
    <property type="match status" value="1"/>
</dbReference>
<dbReference type="InterPro" id="IPR016185">
    <property type="entry name" value="PreATP-grasp_dom_sf"/>
</dbReference>
<evidence type="ECO:0000256" key="3">
    <source>
        <dbReference type="ARBA" id="ARBA00022598"/>
    </source>
</evidence>
<name>A0A1G7D7N6_9FLAO</name>
<dbReference type="Gene3D" id="3.30.470.20">
    <property type="entry name" value="ATP-grasp fold, B domain"/>
    <property type="match status" value="1"/>
</dbReference>
<dbReference type="Gene3D" id="3.40.50.20">
    <property type="match status" value="1"/>
</dbReference>
<dbReference type="SMART" id="SM01209">
    <property type="entry name" value="GARS_A"/>
    <property type="match status" value="1"/>
</dbReference>
<comment type="pathway">
    <text evidence="1 10">Purine metabolism; IMP biosynthesis via de novo pathway; N(1)-(5-phospho-D-ribosyl)glycinamide from 5-phospho-alpha-D-ribose 1-diphosphate: step 2/2.</text>
</comment>
<keyword evidence="6 11" id="KW-0067">ATP-binding</keyword>
<reference evidence="13 14" key="1">
    <citation type="submission" date="2016-10" db="EMBL/GenBank/DDBJ databases">
        <authorList>
            <person name="de Groot N.N."/>
        </authorList>
    </citation>
    <scope>NUCLEOTIDE SEQUENCE [LARGE SCALE GENOMIC DNA]</scope>
    <source>
        <strain evidence="13 14">DSM 16195</strain>
    </source>
</reference>
<dbReference type="OrthoDB" id="9807240at2"/>
<keyword evidence="4 11" id="KW-0547">Nucleotide-binding</keyword>
<dbReference type="InterPro" id="IPR000115">
    <property type="entry name" value="PRibGlycinamide_synth"/>
</dbReference>
<keyword evidence="14" id="KW-1185">Reference proteome</keyword>
<evidence type="ECO:0000259" key="12">
    <source>
        <dbReference type="PROSITE" id="PS50975"/>
    </source>
</evidence>
<dbReference type="Pfam" id="PF01071">
    <property type="entry name" value="GARS_A"/>
    <property type="match status" value="1"/>
</dbReference>
<dbReference type="AlphaFoldDB" id="A0A1G7D7N6"/>
<dbReference type="InterPro" id="IPR037123">
    <property type="entry name" value="PRibGlycinamide_synth_C_sf"/>
</dbReference>
<organism evidence="13 14">
    <name type="scientific">Ulvibacter litoralis</name>
    <dbReference type="NCBI Taxonomy" id="227084"/>
    <lineage>
        <taxon>Bacteria</taxon>
        <taxon>Pseudomonadati</taxon>
        <taxon>Bacteroidota</taxon>
        <taxon>Flavobacteriia</taxon>
        <taxon>Flavobacteriales</taxon>
        <taxon>Flavobacteriaceae</taxon>
        <taxon>Ulvibacter</taxon>
    </lineage>
</organism>
<dbReference type="GO" id="GO:0009113">
    <property type="term" value="P:purine nucleobase biosynthetic process"/>
    <property type="evidence" value="ECO:0007669"/>
    <property type="project" value="InterPro"/>
</dbReference>
<dbReference type="EMBL" id="FNBA01000001">
    <property type="protein sequence ID" value="SDE47527.1"/>
    <property type="molecule type" value="Genomic_DNA"/>
</dbReference>
<evidence type="ECO:0000256" key="9">
    <source>
        <dbReference type="ARBA" id="ARBA00042864"/>
    </source>
</evidence>
<evidence type="ECO:0000256" key="4">
    <source>
        <dbReference type="ARBA" id="ARBA00022741"/>
    </source>
</evidence>
<dbReference type="PANTHER" id="PTHR43472:SF1">
    <property type="entry name" value="PHOSPHORIBOSYLAMINE--GLYCINE LIGASE, CHLOROPLASTIC"/>
    <property type="match status" value="1"/>
</dbReference>
<dbReference type="GO" id="GO:0004637">
    <property type="term" value="F:phosphoribosylamine-glycine ligase activity"/>
    <property type="evidence" value="ECO:0007669"/>
    <property type="project" value="UniProtKB-UniRule"/>
</dbReference>
<dbReference type="UniPathway" id="UPA00074">
    <property type="reaction ID" value="UER00125"/>
</dbReference>
<evidence type="ECO:0000256" key="5">
    <source>
        <dbReference type="ARBA" id="ARBA00022755"/>
    </source>
</evidence>
<dbReference type="PROSITE" id="PS50975">
    <property type="entry name" value="ATP_GRASP"/>
    <property type="match status" value="1"/>
</dbReference>
<evidence type="ECO:0000256" key="11">
    <source>
        <dbReference type="PROSITE-ProRule" id="PRU00409"/>
    </source>
</evidence>
<proteinExistence type="inferred from homology"/>
<feature type="domain" description="ATP-grasp" evidence="12">
    <location>
        <begin position="111"/>
        <end position="319"/>
    </location>
</feature>
<dbReference type="InterPro" id="IPR011054">
    <property type="entry name" value="Rudment_hybrid_motif"/>
</dbReference>
<dbReference type="GO" id="GO:0046872">
    <property type="term" value="F:metal ion binding"/>
    <property type="evidence" value="ECO:0007669"/>
    <property type="project" value="InterPro"/>
</dbReference>
<dbReference type="Pfam" id="PF02844">
    <property type="entry name" value="GARS_N"/>
    <property type="match status" value="1"/>
</dbReference>
<dbReference type="Pfam" id="PF02843">
    <property type="entry name" value="GARS_C"/>
    <property type="match status" value="1"/>
</dbReference>
<evidence type="ECO:0000256" key="7">
    <source>
        <dbReference type="ARBA" id="ARBA00038345"/>
    </source>
</evidence>
<dbReference type="STRING" id="227084.SAMN05421855_101813"/>
<dbReference type="GO" id="GO:0005524">
    <property type="term" value="F:ATP binding"/>
    <property type="evidence" value="ECO:0007669"/>
    <property type="project" value="UniProtKB-UniRule"/>
</dbReference>
<dbReference type="SUPFAM" id="SSF52440">
    <property type="entry name" value="PreATP-grasp domain"/>
    <property type="match status" value="1"/>
</dbReference>
<comment type="catalytic activity">
    <reaction evidence="10">
        <text>5-phospho-beta-D-ribosylamine + glycine + ATP = N(1)-(5-phospho-beta-D-ribosyl)glycinamide + ADP + phosphate + H(+)</text>
        <dbReference type="Rhea" id="RHEA:17453"/>
        <dbReference type="ChEBI" id="CHEBI:15378"/>
        <dbReference type="ChEBI" id="CHEBI:30616"/>
        <dbReference type="ChEBI" id="CHEBI:43474"/>
        <dbReference type="ChEBI" id="CHEBI:57305"/>
        <dbReference type="ChEBI" id="CHEBI:58681"/>
        <dbReference type="ChEBI" id="CHEBI:143788"/>
        <dbReference type="ChEBI" id="CHEBI:456216"/>
        <dbReference type="EC" id="6.3.4.13"/>
    </reaction>
</comment>
<evidence type="ECO:0000313" key="14">
    <source>
        <dbReference type="Proteomes" id="UP000199321"/>
    </source>
</evidence>
<dbReference type="EC" id="6.3.4.13" evidence="2 10"/>
<sequence>MNILILGSGGREHTFAYKIAQSKRCDALFVAPGNAGTATIATNVALSVTDFPAIEAFVVSNKIEMVVVGPEDPLVLGIADYFKASEALKNVHLIGPSKEGAALEGSKERAKEFMVAHKIPTAAYQSFTDETLAEGKQFLETLKPPYVLKADGLAAGKGVLILNDLAEAQQELENMLSHSKFGVASSKVVIEEFLDGIELSVFVLTDGKNYKVLPTAKDYKRIGEGDKGLNTGGMGAISPVPFADEVLMQKIEERIVKPTVNGLQKENIDYKGFVFIGLIKVGDEPLVIEYNVRMGDPETEVVLPRIESDLVELFEATSLQKLNEVSLKLDPRAATTVMLVSGGYPEAYEKGKEIKGIETIEDSIVFHAGTTEKEGKVVTNGGRVIAVTSLDVDYKKALKKSYKNIEKLSFDRMYYRTDIGFDL</sequence>
<dbReference type="SUPFAM" id="SSF51246">
    <property type="entry name" value="Rudiment single hybrid motif"/>
    <property type="match status" value="1"/>
</dbReference>
<keyword evidence="5 10" id="KW-0658">Purine biosynthesis</keyword>
<dbReference type="SMART" id="SM01210">
    <property type="entry name" value="GARS_C"/>
    <property type="match status" value="1"/>
</dbReference>
<dbReference type="GO" id="GO:0006189">
    <property type="term" value="P:'de novo' IMP biosynthetic process"/>
    <property type="evidence" value="ECO:0007669"/>
    <property type="project" value="UniProtKB-UniRule"/>
</dbReference>
<dbReference type="FunFam" id="3.90.600.10:FF:000001">
    <property type="entry name" value="Trifunctional purine biosynthetic protein adenosine-3"/>
    <property type="match status" value="1"/>
</dbReference>
<protein>
    <recommendedName>
        <fullName evidence="2 10">Phosphoribosylamine--glycine ligase</fullName>
        <ecNumber evidence="2 10">6.3.4.13</ecNumber>
    </recommendedName>
    <alternativeName>
        <fullName evidence="10">GARS</fullName>
    </alternativeName>
    <alternativeName>
        <fullName evidence="8 10">Glycinamide ribonucleotide synthetase</fullName>
    </alternativeName>
    <alternativeName>
        <fullName evidence="9 10">Phosphoribosylglycinamide synthetase</fullName>
    </alternativeName>
</protein>